<reference evidence="1 2" key="1">
    <citation type="submission" date="2016-10" db="EMBL/GenBank/DDBJ databases">
        <title>Genome sequence of the ascomycete fungus Penicillium subrubescens.</title>
        <authorList>
            <person name="De Vries R.P."/>
            <person name="Peng M."/>
            <person name="Dilokpimol A."/>
            <person name="Hilden K."/>
            <person name="Makela M.R."/>
            <person name="Grigoriev I."/>
            <person name="Riley R."/>
            <person name="Granchi Z."/>
        </authorList>
    </citation>
    <scope>NUCLEOTIDE SEQUENCE [LARGE SCALE GENOMIC DNA]</scope>
    <source>
        <strain evidence="1 2">CBS 132785</strain>
    </source>
</reference>
<gene>
    <name evidence="1" type="ORF">PENSUB_8464</name>
</gene>
<comment type="caution">
    <text evidence="1">The sequence shown here is derived from an EMBL/GenBank/DDBJ whole genome shotgun (WGS) entry which is preliminary data.</text>
</comment>
<proteinExistence type="predicted"/>
<evidence type="ECO:0000313" key="2">
    <source>
        <dbReference type="Proteomes" id="UP000186955"/>
    </source>
</evidence>
<sequence>MPTHTATMIPYVIYSSGLREDLKEVADIDSTTGKIEGLNDLYRRYGFGKFDSGAMEKNSLYSLQEA</sequence>
<dbReference type="AlphaFoldDB" id="A0A1Q5TFS3"/>
<name>A0A1Q5TFS3_9EURO</name>
<organism evidence="1 2">
    <name type="scientific">Penicillium subrubescens</name>
    <dbReference type="NCBI Taxonomy" id="1316194"/>
    <lineage>
        <taxon>Eukaryota</taxon>
        <taxon>Fungi</taxon>
        <taxon>Dikarya</taxon>
        <taxon>Ascomycota</taxon>
        <taxon>Pezizomycotina</taxon>
        <taxon>Eurotiomycetes</taxon>
        <taxon>Eurotiomycetidae</taxon>
        <taxon>Eurotiales</taxon>
        <taxon>Aspergillaceae</taxon>
        <taxon>Penicillium</taxon>
    </lineage>
</organism>
<dbReference type="OrthoDB" id="3248909at2759"/>
<dbReference type="Proteomes" id="UP000186955">
    <property type="component" value="Unassembled WGS sequence"/>
</dbReference>
<accession>A0A1Q5TFS3</accession>
<evidence type="ECO:0000313" key="1">
    <source>
        <dbReference type="EMBL" id="OKO99078.1"/>
    </source>
</evidence>
<protein>
    <submittedName>
        <fullName evidence="1">Uncharacterized protein</fullName>
    </submittedName>
</protein>
<keyword evidence="2" id="KW-1185">Reference proteome</keyword>
<dbReference type="EMBL" id="MNBE01000664">
    <property type="protein sequence ID" value="OKO99078.1"/>
    <property type="molecule type" value="Genomic_DNA"/>
</dbReference>